<evidence type="ECO:0000256" key="1">
    <source>
        <dbReference type="ARBA" id="ARBA00004168"/>
    </source>
</evidence>
<dbReference type="PANTHER" id="PTHR37824:SF1">
    <property type="entry name" value="IRON-REGULATED SURFACE DETERMINANT PROTEIN C"/>
    <property type="match status" value="1"/>
</dbReference>
<evidence type="ECO:0000256" key="4">
    <source>
        <dbReference type="ARBA" id="ARBA00022729"/>
    </source>
</evidence>
<feature type="transmembrane region" description="Helical" evidence="8">
    <location>
        <begin position="211"/>
        <end position="228"/>
    </location>
</feature>
<reference evidence="12" key="1">
    <citation type="submission" date="2015-07" db="EMBL/GenBank/DDBJ databases">
        <title>Genome sequencing project for genomic taxonomy and phylogenomics of Bacillus-like bacteria.</title>
        <authorList>
            <person name="Liu B."/>
            <person name="Wang J."/>
            <person name="Zhu Y."/>
            <person name="Liu G."/>
            <person name="Chen Q."/>
            <person name="Chen Z."/>
            <person name="Lan J."/>
            <person name="Che J."/>
            <person name="Ge C."/>
            <person name="Shi H."/>
            <person name="Pan Z."/>
            <person name="Liu X."/>
        </authorList>
    </citation>
    <scope>NUCLEOTIDE SEQUENCE [LARGE SCALE GENOMIC DNA]</scope>
    <source>
        <strain evidence="12">FJAT-27997</strain>
    </source>
</reference>
<keyword evidence="6" id="KW-0572">Peptidoglycan-anchor</keyword>
<keyword evidence="4 9" id="KW-0732">Signal</keyword>
<evidence type="ECO:0000259" key="10">
    <source>
        <dbReference type="PROSITE" id="PS50978"/>
    </source>
</evidence>
<evidence type="ECO:0000313" key="11">
    <source>
        <dbReference type="EMBL" id="KMY51467.1"/>
    </source>
</evidence>
<dbReference type="Gene3D" id="2.60.40.1850">
    <property type="match status" value="1"/>
</dbReference>
<dbReference type="GO" id="GO:0015886">
    <property type="term" value="P:heme transport"/>
    <property type="evidence" value="ECO:0007669"/>
    <property type="project" value="InterPro"/>
</dbReference>
<proteinExistence type="predicted"/>
<comment type="subcellular location">
    <subcellularLocation>
        <location evidence="1">Secreted</location>
        <location evidence="1">Cell wall</location>
        <topology evidence="1">Peptidoglycan-anchor</topology>
    </subcellularLocation>
</comment>
<dbReference type="GO" id="GO:0009274">
    <property type="term" value="C:peptidoglycan-based cell wall"/>
    <property type="evidence" value="ECO:0007669"/>
    <property type="project" value="InterPro"/>
</dbReference>
<evidence type="ECO:0000313" key="12">
    <source>
        <dbReference type="Proteomes" id="UP000037146"/>
    </source>
</evidence>
<dbReference type="Proteomes" id="UP000037146">
    <property type="component" value="Unassembled WGS sequence"/>
</dbReference>
<dbReference type="NCBIfam" id="TIGR03656">
    <property type="entry name" value="IsdC"/>
    <property type="match status" value="1"/>
</dbReference>
<gene>
    <name evidence="11" type="ORF">AC625_19570</name>
</gene>
<dbReference type="InterPro" id="IPR050436">
    <property type="entry name" value="IsdA"/>
</dbReference>
<dbReference type="NCBIfam" id="TIGR03063">
    <property type="entry name" value="srtB_target"/>
    <property type="match status" value="1"/>
</dbReference>
<evidence type="ECO:0000256" key="9">
    <source>
        <dbReference type="SAM" id="SignalP"/>
    </source>
</evidence>
<keyword evidence="12" id="KW-1185">Reference proteome</keyword>
<dbReference type="SUPFAM" id="SSF158911">
    <property type="entry name" value="NEAT domain-like"/>
    <property type="match status" value="1"/>
</dbReference>
<dbReference type="InterPro" id="IPR037250">
    <property type="entry name" value="NEAT_dom_sf"/>
</dbReference>
<accession>A0A0K9GYY9</accession>
<dbReference type="OrthoDB" id="2413751at2"/>
<comment type="caution">
    <text evidence="11">The sequence shown here is derived from an EMBL/GenBank/DDBJ whole genome shotgun (WGS) entry which is preliminary data.</text>
</comment>
<dbReference type="InterPro" id="IPR017502">
    <property type="entry name" value="Sortase_SrtB_target"/>
</dbReference>
<dbReference type="CDD" id="cd06920">
    <property type="entry name" value="NEAT"/>
    <property type="match status" value="1"/>
</dbReference>
<dbReference type="RefSeq" id="WP_049682817.1">
    <property type="nucleotide sequence ID" value="NZ_LFZW01000001.1"/>
</dbReference>
<keyword evidence="2" id="KW-0134">Cell wall</keyword>
<feature type="chain" id="PRO_5005524700" description="NEAT domain-containing protein" evidence="9">
    <location>
        <begin position="26"/>
        <end position="233"/>
    </location>
</feature>
<feature type="domain" description="NEAT" evidence="10">
    <location>
        <begin position="29"/>
        <end position="146"/>
    </location>
</feature>
<evidence type="ECO:0000256" key="5">
    <source>
        <dbReference type="ARBA" id="ARBA00023004"/>
    </source>
</evidence>
<keyword evidence="8" id="KW-1133">Transmembrane helix</keyword>
<dbReference type="STRING" id="1679170.AC625_19570"/>
<sequence length="233" mass="25357">MKNKMIYLFTIIALLLVSIAPKVDAASQLADGTYTINYTILKGDNDSASMANDYFLKPATLNVKNGTIQVQIKIKQSNWIKELSINGSPVKIVSQDQTSDTRVIQFSASDLTKPILSKMHVLIEDYNYDNKYTVRFSFDMSSLKGINVAAAPTETKAATPTEKSTSTAKANNATTKHSEAVSNSKEVTADTNVKSQSKAEANPKTGDSTEVGILIVMLISALFLAYKMKAKSQ</sequence>
<feature type="compositionally biased region" description="Polar residues" evidence="7">
    <location>
        <begin position="180"/>
        <end position="199"/>
    </location>
</feature>
<dbReference type="SMART" id="SM00725">
    <property type="entry name" value="NEAT"/>
    <property type="match status" value="1"/>
</dbReference>
<feature type="compositionally biased region" description="Low complexity" evidence="7">
    <location>
        <begin position="153"/>
        <end position="175"/>
    </location>
</feature>
<evidence type="ECO:0000256" key="3">
    <source>
        <dbReference type="ARBA" id="ARBA00022525"/>
    </source>
</evidence>
<keyword evidence="3" id="KW-0964">Secreted</keyword>
<evidence type="ECO:0000256" key="2">
    <source>
        <dbReference type="ARBA" id="ARBA00022512"/>
    </source>
</evidence>
<feature type="region of interest" description="Disordered" evidence="7">
    <location>
        <begin position="153"/>
        <end position="205"/>
    </location>
</feature>
<dbReference type="Pfam" id="PF05031">
    <property type="entry name" value="NEAT"/>
    <property type="match status" value="1"/>
</dbReference>
<dbReference type="PATRIC" id="fig|1679170.3.peg.4443"/>
<dbReference type="InterPro" id="IPR019909">
    <property type="entry name" value="Haem_uptake_protein_IsdC"/>
</dbReference>
<name>A0A0K9GYY9_9BACI</name>
<dbReference type="GO" id="GO:0030492">
    <property type="term" value="F:hemoglobin binding"/>
    <property type="evidence" value="ECO:0007669"/>
    <property type="project" value="InterPro"/>
</dbReference>
<evidence type="ECO:0000256" key="8">
    <source>
        <dbReference type="SAM" id="Phobius"/>
    </source>
</evidence>
<protein>
    <recommendedName>
        <fullName evidence="10">NEAT domain-containing protein</fullName>
    </recommendedName>
</protein>
<keyword evidence="8" id="KW-0812">Transmembrane</keyword>
<feature type="signal peptide" evidence="9">
    <location>
        <begin position="1"/>
        <end position="25"/>
    </location>
</feature>
<dbReference type="EMBL" id="LFZW01000001">
    <property type="protein sequence ID" value="KMY51467.1"/>
    <property type="molecule type" value="Genomic_DNA"/>
</dbReference>
<keyword evidence="5" id="KW-0408">Iron</keyword>
<dbReference type="InterPro" id="IPR006635">
    <property type="entry name" value="NEAT_dom"/>
</dbReference>
<keyword evidence="8" id="KW-0472">Membrane</keyword>
<evidence type="ECO:0000256" key="6">
    <source>
        <dbReference type="ARBA" id="ARBA00023088"/>
    </source>
</evidence>
<dbReference type="PROSITE" id="PS50978">
    <property type="entry name" value="NEAT"/>
    <property type="match status" value="1"/>
</dbReference>
<organism evidence="11 12">
    <name type="scientific">Peribacillus loiseleuriae</name>
    <dbReference type="NCBI Taxonomy" id="1679170"/>
    <lineage>
        <taxon>Bacteria</taxon>
        <taxon>Bacillati</taxon>
        <taxon>Bacillota</taxon>
        <taxon>Bacilli</taxon>
        <taxon>Bacillales</taxon>
        <taxon>Bacillaceae</taxon>
        <taxon>Peribacillus</taxon>
    </lineage>
</organism>
<dbReference type="AlphaFoldDB" id="A0A0K9GYY9"/>
<dbReference type="PANTHER" id="PTHR37824">
    <property type="entry name" value="IRON-REGULATED SURFACE DETERMINANT PROTEIN C"/>
    <property type="match status" value="1"/>
</dbReference>
<evidence type="ECO:0000256" key="7">
    <source>
        <dbReference type="SAM" id="MobiDB-lite"/>
    </source>
</evidence>